<dbReference type="FunCoup" id="E3N2Q2">
    <property type="interactions" value="1703"/>
</dbReference>
<feature type="chain" id="PRO_5013334050" description="PAN-3 domain-containing protein" evidence="1">
    <location>
        <begin position="16"/>
        <end position="558"/>
    </location>
</feature>
<keyword evidence="4" id="KW-1185">Reference proteome</keyword>
<dbReference type="InterPro" id="IPR006583">
    <property type="entry name" value="PAN-3_domain"/>
</dbReference>
<accession>E3N2Q2</accession>
<dbReference type="OMA" id="ECTDKCL"/>
<evidence type="ECO:0000313" key="3">
    <source>
        <dbReference type="EMBL" id="EFO84275.1"/>
    </source>
</evidence>
<feature type="domain" description="PAN-3" evidence="2">
    <location>
        <begin position="137"/>
        <end position="269"/>
    </location>
</feature>
<dbReference type="Pfam" id="PF08277">
    <property type="entry name" value="PAN_3"/>
    <property type="match status" value="2"/>
</dbReference>
<dbReference type="PANTHER" id="PTHR47629">
    <property type="entry name" value="C-TYPE LECTIN-RELATED"/>
    <property type="match status" value="1"/>
</dbReference>
<protein>
    <recommendedName>
        <fullName evidence="2">PAN-3 domain-containing protein</fullName>
    </recommendedName>
</protein>
<evidence type="ECO:0000259" key="2">
    <source>
        <dbReference type="SMART" id="SM00605"/>
    </source>
</evidence>
<dbReference type="SMART" id="SM00605">
    <property type="entry name" value="CW"/>
    <property type="match status" value="2"/>
</dbReference>
<dbReference type="PANTHER" id="PTHR47629:SF3">
    <property type="entry name" value="PAN-3 DOMAIN-CONTAINING PROTEIN"/>
    <property type="match status" value="1"/>
</dbReference>
<name>E3N2Q2_CAERE</name>
<feature type="domain" description="PAN-3" evidence="2">
    <location>
        <begin position="3"/>
        <end position="130"/>
    </location>
</feature>
<reference evidence="3" key="1">
    <citation type="submission" date="2007-07" db="EMBL/GenBank/DDBJ databases">
        <title>PCAP assembly of the Caenorhabditis remanei genome.</title>
        <authorList>
            <consortium name="The Caenorhabditis remanei Sequencing Consortium"/>
            <person name="Wilson R.K."/>
        </authorList>
    </citation>
    <scope>NUCLEOTIDE SEQUENCE [LARGE SCALE GENOMIC DNA]</scope>
    <source>
        <strain evidence="3">PB4641</strain>
    </source>
</reference>
<evidence type="ECO:0000313" key="4">
    <source>
        <dbReference type="Proteomes" id="UP000008281"/>
    </source>
</evidence>
<dbReference type="eggNOG" id="ENOG502TH1B">
    <property type="taxonomic scope" value="Eukaryota"/>
</dbReference>
<dbReference type="Proteomes" id="UP000008281">
    <property type="component" value="Unassembled WGS sequence"/>
</dbReference>
<feature type="signal peptide" evidence="1">
    <location>
        <begin position="1"/>
        <end position="15"/>
    </location>
</feature>
<proteinExistence type="predicted"/>
<dbReference type="HOGENOM" id="CLU_024349_0_0_1"/>
<keyword evidence="1" id="KW-0732">Signal</keyword>
<dbReference type="InterPro" id="IPR016186">
    <property type="entry name" value="C-type_lectin-like/link_sf"/>
</dbReference>
<organism evidence="4">
    <name type="scientific">Caenorhabditis remanei</name>
    <name type="common">Caenorhabditis vulgaris</name>
    <dbReference type="NCBI Taxonomy" id="31234"/>
    <lineage>
        <taxon>Eukaryota</taxon>
        <taxon>Metazoa</taxon>
        <taxon>Ecdysozoa</taxon>
        <taxon>Nematoda</taxon>
        <taxon>Chromadorea</taxon>
        <taxon>Rhabditida</taxon>
        <taxon>Rhabditina</taxon>
        <taxon>Rhabditomorpha</taxon>
        <taxon>Rhabditoidea</taxon>
        <taxon>Rhabditidae</taxon>
        <taxon>Peloderinae</taxon>
        <taxon>Caenorhabditis</taxon>
    </lineage>
</organism>
<sequence>MILLLFLFLTTPLTCLDSENNQPTYKFAIVSGVVDVANATTTLPSVESEDACVDKCETDANCILAFVSNSLTCYLFDYGSITAVSKNGTNGTGEAGTVAFKVSMKTNKTPLNANDTTKDLWKIDTSELGWIISYGTPPPLICGNFTYNRPYPDGCNPDCDVTMVQVNAIPGPLSTEYKVQDANNWNDCMYACHANLACFATYFDSTVGCRWWNIYKIWFFNRTEAQDMQGAHMAIKIPLSPISCKYTTEQLLDDKYYVSWGAFDASIKKRFQLPYNKILASVRRSFFRMRTTPKYYKFSAYVDEKFDYNYHYTGCEFATWASATQTINMQSGTAVTNEETLMCVGLVNAPNITQVAANELCHEMDGKLMTERHAGFINDGGNCPAPFSRIMLNANIYPDYGTKFLSGNKNPEGYKIWFGLEKGSSQSFKWQAPEWSITNGQTYKMCSSGIPWNTYVNETFNQEQFTWGPGEPVMADGKDCGYMHYIYNSTYPGYSLKTARCDDVADIFACGHETQAKKGIPPFQQIADEYGYGGRNFTYVKTELGYWQYQYYNDTATL</sequence>
<dbReference type="AlphaFoldDB" id="E3N2Q2"/>
<evidence type="ECO:0000256" key="1">
    <source>
        <dbReference type="SAM" id="SignalP"/>
    </source>
</evidence>
<gene>
    <name evidence="3" type="ORF">CRE_15602</name>
</gene>
<dbReference type="STRING" id="31234.E3N2Q2"/>
<dbReference type="Gene3D" id="3.10.100.10">
    <property type="entry name" value="Mannose-Binding Protein A, subunit A"/>
    <property type="match status" value="1"/>
</dbReference>
<dbReference type="EMBL" id="DS268514">
    <property type="protein sequence ID" value="EFO84275.1"/>
    <property type="molecule type" value="Genomic_DNA"/>
</dbReference>
<dbReference type="InParanoid" id="E3N2Q2"/>
<dbReference type="OrthoDB" id="5798455at2759"/>